<organism evidence="6 7">
    <name type="scientific">Rhizophagus irregularis</name>
    <dbReference type="NCBI Taxonomy" id="588596"/>
    <lineage>
        <taxon>Eukaryota</taxon>
        <taxon>Fungi</taxon>
        <taxon>Fungi incertae sedis</taxon>
        <taxon>Mucoromycota</taxon>
        <taxon>Glomeromycotina</taxon>
        <taxon>Glomeromycetes</taxon>
        <taxon>Glomerales</taxon>
        <taxon>Glomeraceae</taxon>
        <taxon>Rhizophagus</taxon>
    </lineage>
</organism>
<feature type="domain" description="FAD-binding" evidence="5">
    <location>
        <begin position="93"/>
        <end position="141"/>
    </location>
</feature>
<dbReference type="PANTHER" id="PTHR47178">
    <property type="entry name" value="MONOOXYGENASE, FAD-BINDING"/>
    <property type="match status" value="1"/>
</dbReference>
<evidence type="ECO:0000259" key="5">
    <source>
        <dbReference type="Pfam" id="PF01494"/>
    </source>
</evidence>
<keyword evidence="4" id="KW-0503">Monooxygenase</keyword>
<proteinExistence type="predicted"/>
<evidence type="ECO:0000313" key="7">
    <source>
        <dbReference type="Proteomes" id="UP000684084"/>
    </source>
</evidence>
<accession>A0A916E775</accession>
<reference evidence="6" key="1">
    <citation type="submission" date="2020-05" db="EMBL/GenBank/DDBJ databases">
        <authorList>
            <person name="Rincon C."/>
            <person name="Sanders R I."/>
            <person name="Robbins C."/>
            <person name="Chaturvedi A."/>
        </authorList>
    </citation>
    <scope>NUCLEOTIDE SEQUENCE</scope>
    <source>
        <strain evidence="6">CHB12</strain>
    </source>
</reference>
<keyword evidence="2" id="KW-0274">FAD</keyword>
<sequence length="210" mass="24026">MMKNEPHYRATLVYSYPSELDNVESEKVKVDDNDPSTVIEHVKRLIRTLRPDCALTNLLLELWDLAPKTIPNDPIKFPFKTYNPIQRRMMRDIDPMSIKSWSSSRVVLLGDASHSMSPILGLGANNAIQDADKLSQALLKYSDDNIPFIEEYEKEMLKRTSADVLKSRNVTFMTSTPLGPFGVIIRDNILKVINVMINFYSFADNLIFKN</sequence>
<evidence type="ECO:0000256" key="4">
    <source>
        <dbReference type="ARBA" id="ARBA00023033"/>
    </source>
</evidence>
<dbReference type="VEuPathDB" id="FungiDB:RhiirFUN_010162"/>
<keyword evidence="3" id="KW-0560">Oxidoreductase</keyword>
<evidence type="ECO:0000256" key="3">
    <source>
        <dbReference type="ARBA" id="ARBA00023002"/>
    </source>
</evidence>
<dbReference type="GO" id="GO:0004497">
    <property type="term" value="F:monooxygenase activity"/>
    <property type="evidence" value="ECO:0007669"/>
    <property type="project" value="UniProtKB-KW"/>
</dbReference>
<protein>
    <recommendedName>
        <fullName evidence="5">FAD-binding domain-containing protein</fullName>
    </recommendedName>
</protein>
<name>A0A916E775_9GLOM</name>
<dbReference type="OrthoDB" id="420606at2759"/>
<dbReference type="GO" id="GO:0071949">
    <property type="term" value="F:FAD binding"/>
    <property type="evidence" value="ECO:0007669"/>
    <property type="project" value="InterPro"/>
</dbReference>
<gene>
    <name evidence="6" type="ORF">CHRIB12_LOCUS7989</name>
</gene>
<comment type="caution">
    <text evidence="6">The sequence shown here is derived from an EMBL/GenBank/DDBJ whole genome shotgun (WGS) entry which is preliminary data.</text>
</comment>
<dbReference type="EMBL" id="CAGKOT010000014">
    <property type="protein sequence ID" value="CAB5359910.1"/>
    <property type="molecule type" value="Genomic_DNA"/>
</dbReference>
<evidence type="ECO:0000313" key="6">
    <source>
        <dbReference type="EMBL" id="CAB5359910.1"/>
    </source>
</evidence>
<dbReference type="PANTHER" id="PTHR47178:SF6">
    <property type="entry name" value="FAD-BINDING DOMAIN-CONTAINING PROTEIN"/>
    <property type="match status" value="1"/>
</dbReference>
<dbReference type="AlphaFoldDB" id="A0A916E775"/>
<dbReference type="Pfam" id="PF01494">
    <property type="entry name" value="FAD_binding_3"/>
    <property type="match status" value="1"/>
</dbReference>
<keyword evidence="1" id="KW-0285">Flavoprotein</keyword>
<dbReference type="InterPro" id="IPR002938">
    <property type="entry name" value="FAD-bd"/>
</dbReference>
<evidence type="ECO:0000256" key="1">
    <source>
        <dbReference type="ARBA" id="ARBA00022630"/>
    </source>
</evidence>
<evidence type="ECO:0000256" key="2">
    <source>
        <dbReference type="ARBA" id="ARBA00022827"/>
    </source>
</evidence>
<dbReference type="Proteomes" id="UP000684084">
    <property type="component" value="Unassembled WGS sequence"/>
</dbReference>